<dbReference type="SUPFAM" id="SSF52833">
    <property type="entry name" value="Thioredoxin-like"/>
    <property type="match status" value="2"/>
</dbReference>
<dbReference type="InterPro" id="IPR011679">
    <property type="entry name" value="ERp29_C"/>
</dbReference>
<keyword evidence="4 10" id="KW-0732">Signal</keyword>
<evidence type="ECO:0000256" key="9">
    <source>
        <dbReference type="RuleBase" id="RU004208"/>
    </source>
</evidence>
<accession>A0A1B7N408</accession>
<reference evidence="12 13" key="1">
    <citation type="submission" date="2016-06" db="EMBL/GenBank/DDBJ databases">
        <title>Comparative genomics of the ectomycorrhizal sister species Rhizopogon vinicolor and Rhizopogon vesiculosus (Basidiomycota: Boletales) reveals a divergence of the mating type B locus.</title>
        <authorList>
            <consortium name="DOE Joint Genome Institute"/>
            <person name="Mujic A.B."/>
            <person name="Kuo A."/>
            <person name="Tritt A."/>
            <person name="Lipzen A."/>
            <person name="Chen C."/>
            <person name="Johnson J."/>
            <person name="Sharma A."/>
            <person name="Barry K."/>
            <person name="Grigoriev I.V."/>
            <person name="Spatafora J.W."/>
        </authorList>
    </citation>
    <scope>NUCLEOTIDE SEQUENCE [LARGE SCALE GENOMIC DNA]</scope>
    <source>
        <strain evidence="12 13">AM-OR11-026</strain>
    </source>
</reference>
<feature type="domain" description="Thioredoxin" evidence="11">
    <location>
        <begin position="7"/>
        <end position="128"/>
    </location>
</feature>
<dbReference type="InterPro" id="IPR051063">
    <property type="entry name" value="PDI"/>
</dbReference>
<organism evidence="12 13">
    <name type="scientific">Rhizopogon vinicolor AM-OR11-026</name>
    <dbReference type="NCBI Taxonomy" id="1314800"/>
    <lineage>
        <taxon>Eukaryota</taxon>
        <taxon>Fungi</taxon>
        <taxon>Dikarya</taxon>
        <taxon>Basidiomycota</taxon>
        <taxon>Agaricomycotina</taxon>
        <taxon>Agaricomycetes</taxon>
        <taxon>Agaricomycetidae</taxon>
        <taxon>Boletales</taxon>
        <taxon>Suillineae</taxon>
        <taxon>Rhizopogonaceae</taxon>
        <taxon>Rhizopogon</taxon>
    </lineage>
</organism>
<keyword evidence="7 12" id="KW-0413">Isomerase</keyword>
<dbReference type="CDD" id="cd02998">
    <property type="entry name" value="PDI_a_ERp38"/>
    <property type="match status" value="2"/>
</dbReference>
<dbReference type="AlphaFoldDB" id="A0A1B7N408"/>
<dbReference type="PROSITE" id="PS51352">
    <property type="entry name" value="THIOREDOXIN_2"/>
    <property type="match status" value="2"/>
</dbReference>
<feature type="chain" id="PRO_5008597794" description="protein disulfide-isomerase" evidence="10">
    <location>
        <begin position="19"/>
        <end position="377"/>
    </location>
</feature>
<dbReference type="InterPro" id="IPR036249">
    <property type="entry name" value="Thioredoxin-like_sf"/>
</dbReference>
<dbReference type="GO" id="GO:0006457">
    <property type="term" value="P:protein folding"/>
    <property type="evidence" value="ECO:0007669"/>
    <property type="project" value="TreeGrafter"/>
</dbReference>
<evidence type="ECO:0000256" key="4">
    <source>
        <dbReference type="ARBA" id="ARBA00022729"/>
    </source>
</evidence>
<dbReference type="PROSITE" id="PS00194">
    <property type="entry name" value="THIOREDOXIN_1"/>
    <property type="match status" value="2"/>
</dbReference>
<feature type="domain" description="Thioredoxin" evidence="11">
    <location>
        <begin position="131"/>
        <end position="250"/>
    </location>
</feature>
<dbReference type="STRING" id="1314800.A0A1B7N408"/>
<name>A0A1B7N408_9AGAM</name>
<keyword evidence="5" id="KW-0677">Repeat</keyword>
<dbReference type="PRINTS" id="PR00421">
    <property type="entry name" value="THIOREDOXIN"/>
</dbReference>
<comment type="similarity">
    <text evidence="2 9">Belongs to the protein disulfide isomerase family.</text>
</comment>
<evidence type="ECO:0000256" key="2">
    <source>
        <dbReference type="ARBA" id="ARBA00006347"/>
    </source>
</evidence>
<comment type="catalytic activity">
    <reaction evidence="1">
        <text>Catalyzes the rearrangement of -S-S- bonds in proteins.</text>
        <dbReference type="EC" id="5.3.4.1"/>
    </reaction>
</comment>
<evidence type="ECO:0000256" key="10">
    <source>
        <dbReference type="SAM" id="SignalP"/>
    </source>
</evidence>
<gene>
    <name evidence="12" type="ORF">K503DRAFT_76576</name>
</gene>
<evidence type="ECO:0000256" key="6">
    <source>
        <dbReference type="ARBA" id="ARBA00023157"/>
    </source>
</evidence>
<protein>
    <recommendedName>
        <fullName evidence="3">protein disulfide-isomerase</fullName>
        <ecNumber evidence="3">5.3.4.1</ecNumber>
    </recommendedName>
</protein>
<dbReference type="Pfam" id="PF00085">
    <property type="entry name" value="Thioredoxin"/>
    <property type="match status" value="2"/>
</dbReference>
<dbReference type="GO" id="GO:0005783">
    <property type="term" value="C:endoplasmic reticulum"/>
    <property type="evidence" value="ECO:0007669"/>
    <property type="project" value="InterPro"/>
</dbReference>
<dbReference type="InterPro" id="IPR017937">
    <property type="entry name" value="Thioredoxin_CS"/>
</dbReference>
<evidence type="ECO:0000256" key="8">
    <source>
        <dbReference type="ARBA" id="ARBA00023284"/>
    </source>
</evidence>
<dbReference type="InterPro" id="IPR036356">
    <property type="entry name" value="ERp29_C_sf"/>
</dbReference>
<evidence type="ECO:0000256" key="5">
    <source>
        <dbReference type="ARBA" id="ARBA00022737"/>
    </source>
</evidence>
<evidence type="ECO:0000259" key="11">
    <source>
        <dbReference type="PROSITE" id="PS51352"/>
    </source>
</evidence>
<dbReference type="EMBL" id="KV448245">
    <property type="protein sequence ID" value="OAX39551.1"/>
    <property type="molecule type" value="Genomic_DNA"/>
</dbReference>
<sequence>MRLSLSFLLAGLLAGVSASNVLDLDTTNFDSAIGKGKPGLVEFFAPWCGHCKNLAPVYEQLGDAFAHAKDKVVVAKVDADGAGKPLGQTYGVTGFPTLKWFDEKGNAEPYEGGRDLDTLAAFITAKSGVKSNIKPPPPPETLILDVHTFDEIALDETKDVLVTFTAPWCGHCKNLKPIYEQVAIDFKQESNCVVANIDADAQPNKEIAGRYEVASYPTIKFFPRGGEEVEAYEGPRTEQAFVDFLNERCGTQRAVGGGLNDEAGRIPELDTLAQKFLAAAGDARDYIYKEALTVSGSLGETANQYIRIMEKIVNNSESYIEKESRRLASILSKRTMAPAKLDEIKIKANVLGAFVTRKFEEAQEKVESVISRATAEL</sequence>
<dbReference type="Pfam" id="PF07749">
    <property type="entry name" value="ERp29"/>
    <property type="match status" value="1"/>
</dbReference>
<evidence type="ECO:0000256" key="1">
    <source>
        <dbReference type="ARBA" id="ARBA00001182"/>
    </source>
</evidence>
<dbReference type="OrthoDB" id="10264505at2759"/>
<evidence type="ECO:0000256" key="7">
    <source>
        <dbReference type="ARBA" id="ARBA00023235"/>
    </source>
</evidence>
<proteinExistence type="inferred from homology"/>
<dbReference type="FunCoup" id="A0A1B7N408">
    <property type="interactions" value="217"/>
</dbReference>
<evidence type="ECO:0000313" key="13">
    <source>
        <dbReference type="Proteomes" id="UP000092154"/>
    </source>
</evidence>
<dbReference type="EC" id="5.3.4.1" evidence="3"/>
<dbReference type="PANTHER" id="PTHR45672">
    <property type="entry name" value="PROTEIN DISULFIDE-ISOMERASE C17H9.14C-RELATED"/>
    <property type="match status" value="1"/>
</dbReference>
<dbReference type="PANTHER" id="PTHR45672:SF11">
    <property type="entry name" value="PROTEIN DISULFIDE-ISOMERASE C17H9.14C"/>
    <property type="match status" value="1"/>
</dbReference>
<dbReference type="Proteomes" id="UP000092154">
    <property type="component" value="Unassembled WGS sequence"/>
</dbReference>
<dbReference type="InParanoid" id="A0A1B7N408"/>
<evidence type="ECO:0000313" key="12">
    <source>
        <dbReference type="EMBL" id="OAX39551.1"/>
    </source>
</evidence>
<dbReference type="GO" id="GO:0003756">
    <property type="term" value="F:protein disulfide isomerase activity"/>
    <property type="evidence" value="ECO:0007669"/>
    <property type="project" value="UniProtKB-EC"/>
</dbReference>
<feature type="signal peptide" evidence="10">
    <location>
        <begin position="1"/>
        <end position="18"/>
    </location>
</feature>
<dbReference type="InterPro" id="IPR013766">
    <property type="entry name" value="Thioredoxin_domain"/>
</dbReference>
<dbReference type="Gene3D" id="1.20.1150.12">
    <property type="entry name" value="Endoplasmic reticulum resident protein 29, C-terminal domain"/>
    <property type="match status" value="1"/>
</dbReference>
<evidence type="ECO:0000256" key="3">
    <source>
        <dbReference type="ARBA" id="ARBA00012723"/>
    </source>
</evidence>
<dbReference type="InterPro" id="IPR005788">
    <property type="entry name" value="PDI_thioredoxin-like_dom"/>
</dbReference>
<dbReference type="Gene3D" id="3.40.30.10">
    <property type="entry name" value="Glutaredoxin"/>
    <property type="match status" value="2"/>
</dbReference>
<dbReference type="CDD" id="cd00238">
    <property type="entry name" value="ERp29c"/>
    <property type="match status" value="1"/>
</dbReference>
<dbReference type="SUPFAM" id="SSF47933">
    <property type="entry name" value="ERP29 C domain-like"/>
    <property type="match status" value="1"/>
</dbReference>
<keyword evidence="8" id="KW-0676">Redox-active center</keyword>
<keyword evidence="13" id="KW-1185">Reference proteome</keyword>
<keyword evidence="6" id="KW-1015">Disulfide bond</keyword>
<dbReference type="NCBIfam" id="TIGR01126">
    <property type="entry name" value="pdi_dom"/>
    <property type="match status" value="2"/>
</dbReference>